<dbReference type="STRING" id="441119.SAMN04488047_1584"/>
<keyword evidence="1" id="KW-0812">Transmembrane</keyword>
<keyword evidence="3" id="KW-1185">Reference proteome</keyword>
<dbReference type="Proteomes" id="UP000199356">
    <property type="component" value="Unassembled WGS sequence"/>
</dbReference>
<name>A0A1I5WU31_9RHOB</name>
<feature type="transmembrane region" description="Helical" evidence="1">
    <location>
        <begin position="47"/>
        <end position="65"/>
    </location>
</feature>
<reference evidence="2 3" key="1">
    <citation type="submission" date="2016-10" db="EMBL/GenBank/DDBJ databases">
        <authorList>
            <person name="de Groot N.N."/>
        </authorList>
    </citation>
    <scope>NUCLEOTIDE SEQUENCE [LARGE SCALE GENOMIC DNA]</scope>
    <source>
        <strain evidence="2 3">DSM 19547</strain>
    </source>
</reference>
<organism evidence="2 3">
    <name type="scientific">Tranquillimonas alkanivorans</name>
    <dbReference type="NCBI Taxonomy" id="441119"/>
    <lineage>
        <taxon>Bacteria</taxon>
        <taxon>Pseudomonadati</taxon>
        <taxon>Pseudomonadota</taxon>
        <taxon>Alphaproteobacteria</taxon>
        <taxon>Rhodobacterales</taxon>
        <taxon>Roseobacteraceae</taxon>
        <taxon>Tranquillimonas</taxon>
    </lineage>
</organism>
<dbReference type="OrthoDB" id="8454371at2"/>
<accession>A0A1I5WU31</accession>
<evidence type="ECO:0000313" key="3">
    <source>
        <dbReference type="Proteomes" id="UP000199356"/>
    </source>
</evidence>
<dbReference type="AlphaFoldDB" id="A0A1I5WU31"/>
<keyword evidence="1" id="KW-0472">Membrane</keyword>
<dbReference type="RefSeq" id="WP_143096299.1">
    <property type="nucleotide sequence ID" value="NZ_FOXA01000058.1"/>
</dbReference>
<proteinExistence type="predicted"/>
<feature type="transmembrane region" description="Helical" evidence="1">
    <location>
        <begin position="86"/>
        <end position="107"/>
    </location>
</feature>
<gene>
    <name evidence="2" type="ORF">SAMN04488047_1584</name>
</gene>
<dbReference type="EMBL" id="FOXA01000058">
    <property type="protein sequence ID" value="SFQ23229.1"/>
    <property type="molecule type" value="Genomic_DNA"/>
</dbReference>
<protein>
    <submittedName>
        <fullName evidence="2">Uncharacterized protein</fullName>
    </submittedName>
</protein>
<evidence type="ECO:0000256" key="1">
    <source>
        <dbReference type="SAM" id="Phobius"/>
    </source>
</evidence>
<sequence>MRCMALGTPALPATDVVTERRKRADLASSAGAGLPGFRLSALVAESVAGFALLVIPVGGSLHGWGTIAKHALERSAEGREPLWSRVLYWGCSVGLALLAACLGWALLR</sequence>
<keyword evidence="1" id="KW-1133">Transmembrane helix</keyword>
<evidence type="ECO:0000313" key="2">
    <source>
        <dbReference type="EMBL" id="SFQ23229.1"/>
    </source>
</evidence>